<comment type="cofactor">
    <cofactor evidence="1">
        <name>heme</name>
        <dbReference type="ChEBI" id="CHEBI:30413"/>
    </cofactor>
</comment>
<dbReference type="InterPro" id="IPR002401">
    <property type="entry name" value="Cyt_P450_E_grp-I"/>
</dbReference>
<gene>
    <name evidence="8" type="ORF">PG991_004834</name>
</gene>
<evidence type="ECO:0000313" key="8">
    <source>
        <dbReference type="EMBL" id="KAK8027778.1"/>
    </source>
</evidence>
<dbReference type="InterPro" id="IPR036396">
    <property type="entry name" value="Cyt_P450_sf"/>
</dbReference>
<dbReference type="Pfam" id="PF00067">
    <property type="entry name" value="p450"/>
    <property type="match status" value="1"/>
</dbReference>
<dbReference type="PRINTS" id="PR00463">
    <property type="entry name" value="EP450I"/>
</dbReference>
<accession>A0ABR1S8V1</accession>
<dbReference type="InterPro" id="IPR001128">
    <property type="entry name" value="Cyt_P450"/>
</dbReference>
<organism evidence="8 9">
    <name type="scientific">Apiospora marii</name>
    <dbReference type="NCBI Taxonomy" id="335849"/>
    <lineage>
        <taxon>Eukaryota</taxon>
        <taxon>Fungi</taxon>
        <taxon>Dikarya</taxon>
        <taxon>Ascomycota</taxon>
        <taxon>Pezizomycotina</taxon>
        <taxon>Sordariomycetes</taxon>
        <taxon>Xylariomycetidae</taxon>
        <taxon>Amphisphaeriales</taxon>
        <taxon>Apiosporaceae</taxon>
        <taxon>Apiospora</taxon>
    </lineage>
</organism>
<evidence type="ECO:0000256" key="1">
    <source>
        <dbReference type="ARBA" id="ARBA00001971"/>
    </source>
</evidence>
<dbReference type="Proteomes" id="UP001396898">
    <property type="component" value="Unassembled WGS sequence"/>
</dbReference>
<comment type="caution">
    <text evidence="8">The sequence shown here is derived from an EMBL/GenBank/DDBJ whole genome shotgun (WGS) entry which is preliminary data.</text>
</comment>
<evidence type="ECO:0000313" key="9">
    <source>
        <dbReference type="Proteomes" id="UP001396898"/>
    </source>
</evidence>
<dbReference type="PRINTS" id="PR00385">
    <property type="entry name" value="P450"/>
</dbReference>
<dbReference type="PANTHER" id="PTHR24305:SF232">
    <property type="entry name" value="P450, PUTATIVE (EUROFUNG)-RELATED"/>
    <property type="match status" value="1"/>
</dbReference>
<evidence type="ECO:0000256" key="7">
    <source>
        <dbReference type="SAM" id="Phobius"/>
    </source>
</evidence>
<keyword evidence="7" id="KW-0812">Transmembrane</keyword>
<reference evidence="8 9" key="1">
    <citation type="submission" date="2023-01" db="EMBL/GenBank/DDBJ databases">
        <title>Analysis of 21 Apiospora genomes using comparative genomics revels a genus with tremendous synthesis potential of carbohydrate active enzymes and secondary metabolites.</title>
        <authorList>
            <person name="Sorensen T."/>
        </authorList>
    </citation>
    <scope>NUCLEOTIDE SEQUENCE [LARGE SCALE GENOMIC DNA]</scope>
    <source>
        <strain evidence="8 9">CBS 20057</strain>
    </source>
</reference>
<dbReference type="PROSITE" id="PS00086">
    <property type="entry name" value="CYTOCHROME_P450"/>
    <property type="match status" value="1"/>
</dbReference>
<protein>
    <submittedName>
        <fullName evidence="8">Uncharacterized protein</fullName>
    </submittedName>
</protein>
<evidence type="ECO:0000256" key="6">
    <source>
        <dbReference type="RuleBase" id="RU000461"/>
    </source>
</evidence>
<evidence type="ECO:0000256" key="3">
    <source>
        <dbReference type="ARBA" id="ARBA00022617"/>
    </source>
</evidence>
<dbReference type="SUPFAM" id="SSF48264">
    <property type="entry name" value="Cytochrome P450"/>
    <property type="match status" value="1"/>
</dbReference>
<keyword evidence="5 6" id="KW-0408">Iron</keyword>
<proteinExistence type="inferred from homology"/>
<dbReference type="CDD" id="cd11060">
    <property type="entry name" value="CYP57A1-like"/>
    <property type="match status" value="1"/>
</dbReference>
<sequence length="668" mass="75196">MSSMFCCGSIKPYRPQYLLHQEKFNTFMAWASYPQAASTASDADSRAVFANGDPSCAIQLVRQVKYGPLESKRYFVPAMASSSESIEVSEDELIQANFKKLNSFFEVNIYQRVPVNKHHWRANLARPASSIDLYSTVSADASYSQFPGILGQYNKSVVWAFVFAPAFLMIIWNLVTYQRSPLRKYPGPALAGWTNGWRFHLAISSNYAPIIKKLHDQHGPVVRTGPNMLDLNIPSLIRTVYNTNGKWLKSDFYKVNSTFVDGKIMYHLFSETDTVKHASLKKPIVRHYSNSSVLATEPLMDEVIEDFCEQLDNRFATSGQDCALDEWLKHYTWDFMSAVTFSKKFGYMEKGCDFDGTQEIGDQSLDYLGIVGHIPSLDHWLDKNPLVHLGPPNLEHATRIATESLFSRLKGEDTAFNPQHPDFLQYFIDSQTSHPQTVDNVTTIGYLLLNLIAGADTTGITLKALFYFCMRSPQAWTRLNQDVLAAELDPTEVPSYSVARSIPYLDAVICEALRIHPAAAMALERIVPESGLTLPDGSVVPGGTTVGMNPYVLNRNKEIFGPDADEFIPDRWLQQEGEADAEYQERMRLWSASDLTFGGGSRICLGRHLSQMEVYKVVATLIKRYEIELVDAKEEWTAVSRWLYRVSGGLTCRLRKRDSGFAKLSGTG</sequence>
<keyword evidence="9" id="KW-1185">Reference proteome</keyword>
<keyword evidence="4 6" id="KW-0479">Metal-binding</keyword>
<keyword evidence="7" id="KW-0472">Membrane</keyword>
<dbReference type="InterPro" id="IPR017972">
    <property type="entry name" value="Cyt_P450_CS"/>
</dbReference>
<keyword evidence="7" id="KW-1133">Transmembrane helix</keyword>
<evidence type="ECO:0000256" key="4">
    <source>
        <dbReference type="ARBA" id="ARBA00022723"/>
    </source>
</evidence>
<feature type="transmembrane region" description="Helical" evidence="7">
    <location>
        <begin position="157"/>
        <end position="175"/>
    </location>
</feature>
<dbReference type="EMBL" id="JAQQWI010000007">
    <property type="protein sequence ID" value="KAK8027778.1"/>
    <property type="molecule type" value="Genomic_DNA"/>
</dbReference>
<dbReference type="Gene3D" id="1.10.630.10">
    <property type="entry name" value="Cytochrome P450"/>
    <property type="match status" value="1"/>
</dbReference>
<keyword evidence="3 6" id="KW-0349">Heme</keyword>
<dbReference type="PANTHER" id="PTHR24305">
    <property type="entry name" value="CYTOCHROME P450"/>
    <property type="match status" value="1"/>
</dbReference>
<evidence type="ECO:0000256" key="2">
    <source>
        <dbReference type="ARBA" id="ARBA00010617"/>
    </source>
</evidence>
<dbReference type="InterPro" id="IPR050121">
    <property type="entry name" value="Cytochrome_P450_monoxygenase"/>
</dbReference>
<comment type="similarity">
    <text evidence="2 6">Belongs to the cytochrome P450 family.</text>
</comment>
<name>A0ABR1S8V1_9PEZI</name>
<keyword evidence="6" id="KW-0560">Oxidoreductase</keyword>
<evidence type="ECO:0000256" key="5">
    <source>
        <dbReference type="ARBA" id="ARBA00023004"/>
    </source>
</evidence>
<keyword evidence="6" id="KW-0503">Monooxygenase</keyword>